<accession>A0A0E0K8R4</accession>
<evidence type="ECO:0000313" key="2">
    <source>
        <dbReference type="EnsemblPlants" id="OPUNC03G03310.1"/>
    </source>
</evidence>
<keyword evidence="3" id="KW-1185">Reference proteome</keyword>
<dbReference type="Gramene" id="OPUNC03G03310.1">
    <property type="protein sequence ID" value="OPUNC03G03310.1"/>
    <property type="gene ID" value="OPUNC03G03310"/>
</dbReference>
<name>A0A0E0K8R4_ORYPU</name>
<sequence length="79" mass="8470">MDTETASPGSVICGPFWSSHLRSEKGDVKRSNSSSQGQVKLGPITCKAKPNNMLMHACDWVANGKNTDAFTNIYAQVPG</sequence>
<dbReference type="AlphaFoldDB" id="A0A0E0K8R4"/>
<dbReference type="HOGENOM" id="CLU_2610207_0_0_1"/>
<dbReference type="EnsemblPlants" id="OPUNC03G03310.1">
    <property type="protein sequence ID" value="OPUNC03G03310.1"/>
    <property type="gene ID" value="OPUNC03G03310"/>
</dbReference>
<reference evidence="2" key="1">
    <citation type="submission" date="2015-04" db="UniProtKB">
        <authorList>
            <consortium name="EnsemblPlants"/>
        </authorList>
    </citation>
    <scope>IDENTIFICATION</scope>
</reference>
<reference evidence="2" key="2">
    <citation type="submission" date="2018-05" db="EMBL/GenBank/DDBJ databases">
        <title>OpunRS2 (Oryza punctata Reference Sequence Version 2).</title>
        <authorList>
            <person name="Zhang J."/>
            <person name="Kudrna D."/>
            <person name="Lee S."/>
            <person name="Talag J."/>
            <person name="Welchert J."/>
            <person name="Wing R.A."/>
        </authorList>
    </citation>
    <scope>NUCLEOTIDE SEQUENCE [LARGE SCALE GENOMIC DNA]</scope>
</reference>
<evidence type="ECO:0000256" key="1">
    <source>
        <dbReference type="SAM" id="MobiDB-lite"/>
    </source>
</evidence>
<feature type="region of interest" description="Disordered" evidence="1">
    <location>
        <begin position="23"/>
        <end position="42"/>
    </location>
</feature>
<organism evidence="2">
    <name type="scientific">Oryza punctata</name>
    <name type="common">Red rice</name>
    <dbReference type="NCBI Taxonomy" id="4537"/>
    <lineage>
        <taxon>Eukaryota</taxon>
        <taxon>Viridiplantae</taxon>
        <taxon>Streptophyta</taxon>
        <taxon>Embryophyta</taxon>
        <taxon>Tracheophyta</taxon>
        <taxon>Spermatophyta</taxon>
        <taxon>Magnoliopsida</taxon>
        <taxon>Liliopsida</taxon>
        <taxon>Poales</taxon>
        <taxon>Poaceae</taxon>
        <taxon>BOP clade</taxon>
        <taxon>Oryzoideae</taxon>
        <taxon>Oryzeae</taxon>
        <taxon>Oryzinae</taxon>
        <taxon>Oryza</taxon>
    </lineage>
</organism>
<protein>
    <submittedName>
        <fullName evidence="2">Uncharacterized protein</fullName>
    </submittedName>
</protein>
<proteinExistence type="predicted"/>
<evidence type="ECO:0000313" key="3">
    <source>
        <dbReference type="Proteomes" id="UP000026962"/>
    </source>
</evidence>
<dbReference type="Proteomes" id="UP000026962">
    <property type="component" value="Chromosome 3"/>
</dbReference>